<sequence length="616" mass="64811">MPVVADYPYCMARDPSILDDESTAADNEEAVDDGSNDGNTDLLNRRSYMKLAGATTAAATLTGAASAAGDDYEVVKARGQTVRVGRGETYENKLIDLTTGGNFLIYVEGANSVIRNIGFKGLYRGDQFMISIKAGQGDILVENVYLGDGATKEGSSFVHGPGGVFMHRGSEADITFRNCNVQGYPNNGFYCSNTPYGGSVRFENCFGKNNGVSTFRCGSAADEIVNCVAYNDNTNYGSGYGGYGETSGRPVWVWNGGTVTIRDSQFADGPYSYALVAGANGSPGSVDFQSGGISGQIQRASGSTVSLADDVSNDPDLSIPEGVPTSAEEAAAGGKSDNGGSQADEEDEDESEHLPNLLLVDGSTSDATRYEFAVDGEVEHSNDEGASIDDEDAIDGGTVAGSVADWMDAFRFSGDLEELTVDGPGSVLVNGEEVDPADYGAELPNVLEIAGRGTPTSYEITVDGTIELASDEAAATEATTVSGTTVQSSITDGTQTFRFSGALTDVTFTDGDADVTLDGEEIDPSEYGDHELLPHAIVIDGTEADGPTAYSFEVDGTVVQSDYRDASIDDEDVVEDRAVRGTVGNWLDAYWFDGDITDFRLRGTAAVDVQYNARNQ</sequence>
<keyword evidence="3" id="KW-1185">Reference proteome</keyword>
<dbReference type="Proteomes" id="UP000183275">
    <property type="component" value="Unassembled WGS sequence"/>
</dbReference>
<dbReference type="InterPro" id="IPR012334">
    <property type="entry name" value="Pectin_lyas_fold"/>
</dbReference>
<feature type="region of interest" description="Disordered" evidence="1">
    <location>
        <begin position="304"/>
        <end position="352"/>
    </location>
</feature>
<dbReference type="EMBL" id="FOIS01000001">
    <property type="protein sequence ID" value="SEV82416.1"/>
    <property type="molecule type" value="Genomic_DNA"/>
</dbReference>
<evidence type="ECO:0000256" key="1">
    <source>
        <dbReference type="SAM" id="MobiDB-lite"/>
    </source>
</evidence>
<name>A0A1I0M3V5_9EURY</name>
<evidence type="ECO:0000313" key="3">
    <source>
        <dbReference type="Proteomes" id="UP000183275"/>
    </source>
</evidence>
<reference evidence="3" key="1">
    <citation type="submission" date="2016-10" db="EMBL/GenBank/DDBJ databases">
        <authorList>
            <person name="Varghese N."/>
        </authorList>
    </citation>
    <scope>NUCLEOTIDE SEQUENCE [LARGE SCALE GENOMIC DNA]</scope>
    <source>
        <strain evidence="3">CGMCC 1.12284</strain>
    </source>
</reference>
<accession>A0A1I0M3V5</accession>
<dbReference type="SUPFAM" id="SSF51126">
    <property type="entry name" value="Pectin lyase-like"/>
    <property type="match status" value="1"/>
</dbReference>
<evidence type="ECO:0000313" key="2">
    <source>
        <dbReference type="EMBL" id="SEV82416.1"/>
    </source>
</evidence>
<dbReference type="Gene3D" id="2.160.20.10">
    <property type="entry name" value="Single-stranded right-handed beta-helix, Pectin lyase-like"/>
    <property type="match status" value="1"/>
</dbReference>
<dbReference type="eggNOG" id="arCOG10187">
    <property type="taxonomic scope" value="Archaea"/>
</dbReference>
<protein>
    <recommendedName>
        <fullName evidence="4">Right handed beta helix region</fullName>
    </recommendedName>
</protein>
<organism evidence="2 3">
    <name type="scientific">Natrinema salifodinae</name>
    <dbReference type="NCBI Taxonomy" id="1202768"/>
    <lineage>
        <taxon>Archaea</taxon>
        <taxon>Methanobacteriati</taxon>
        <taxon>Methanobacteriota</taxon>
        <taxon>Stenosarchaea group</taxon>
        <taxon>Halobacteria</taxon>
        <taxon>Halobacteriales</taxon>
        <taxon>Natrialbaceae</taxon>
        <taxon>Natrinema</taxon>
    </lineage>
</organism>
<dbReference type="InterPro" id="IPR011050">
    <property type="entry name" value="Pectin_lyase_fold/virulence"/>
</dbReference>
<evidence type="ECO:0008006" key="4">
    <source>
        <dbReference type="Google" id="ProtNLM"/>
    </source>
</evidence>
<proteinExistence type="predicted"/>
<dbReference type="AlphaFoldDB" id="A0A1I0M3V5"/>
<gene>
    <name evidence="2" type="ORF">SAMN05216285_0351</name>
</gene>